<dbReference type="InterPro" id="IPR029063">
    <property type="entry name" value="SAM-dependent_MTases_sf"/>
</dbReference>
<dbReference type="SUPFAM" id="SSF53335">
    <property type="entry name" value="S-adenosyl-L-methionine-dependent methyltransferases"/>
    <property type="match status" value="1"/>
</dbReference>
<comment type="caution">
    <text evidence="2">The sequence shown here is derived from an EMBL/GenBank/DDBJ whole genome shotgun (WGS) entry which is preliminary data.</text>
</comment>
<reference evidence="2" key="1">
    <citation type="journal article" date="2020" name="Stud. Mycol.">
        <title>101 Dothideomycetes genomes: a test case for predicting lifestyles and emergence of pathogens.</title>
        <authorList>
            <person name="Haridas S."/>
            <person name="Albert R."/>
            <person name="Binder M."/>
            <person name="Bloem J."/>
            <person name="Labutti K."/>
            <person name="Salamov A."/>
            <person name="Andreopoulos B."/>
            <person name="Baker S."/>
            <person name="Barry K."/>
            <person name="Bills G."/>
            <person name="Bluhm B."/>
            <person name="Cannon C."/>
            <person name="Castanera R."/>
            <person name="Culley D."/>
            <person name="Daum C."/>
            <person name="Ezra D."/>
            <person name="Gonzalez J."/>
            <person name="Henrissat B."/>
            <person name="Kuo A."/>
            <person name="Liang C."/>
            <person name="Lipzen A."/>
            <person name="Lutzoni F."/>
            <person name="Magnuson J."/>
            <person name="Mondo S."/>
            <person name="Nolan M."/>
            <person name="Ohm R."/>
            <person name="Pangilinan J."/>
            <person name="Park H.-J."/>
            <person name="Ramirez L."/>
            <person name="Alfaro M."/>
            <person name="Sun H."/>
            <person name="Tritt A."/>
            <person name="Yoshinaga Y."/>
            <person name="Zwiers L.-H."/>
            <person name="Turgeon B."/>
            <person name="Goodwin S."/>
            <person name="Spatafora J."/>
            <person name="Crous P."/>
            <person name="Grigoriev I."/>
        </authorList>
    </citation>
    <scope>NUCLEOTIDE SEQUENCE</scope>
    <source>
        <strain evidence="2">ATCC 74209</strain>
    </source>
</reference>
<evidence type="ECO:0000313" key="2">
    <source>
        <dbReference type="EMBL" id="KAF2199713.1"/>
    </source>
</evidence>
<dbReference type="GO" id="GO:0008168">
    <property type="term" value="F:methyltransferase activity"/>
    <property type="evidence" value="ECO:0007669"/>
    <property type="project" value="UniProtKB-KW"/>
</dbReference>
<sequence length="305" mass="34065">MALPYIHGHQDSVLRAHSWRDVSNSCGYLIQHLHPENRILDIGCGPGSITIDLAQRAPQGHVLGIDTSEEVILKARRLAEQRGILNVEFRVGNIYNVSALGLLEGSFDVVHAHQVLQHLPDPARAMREMRRLAKDGGIVAVREADYSGASWFQREPAHPGVIQMWLDLYIRVARAVGGDPNIGHKLHNIAMEAGFENGDISASNGIWNFADPDARAFWCRLWADRTRNSDFRDHTLSRSFATEDDLRLISEAWLDLANAEGGWFKMPHGEIVCKKSPKLTNEVAKEVINEVTNEDVVMNRVTNAS</sequence>
<dbReference type="EMBL" id="ML994060">
    <property type="protein sequence ID" value="KAF2199713.1"/>
    <property type="molecule type" value="Genomic_DNA"/>
</dbReference>
<dbReference type="AlphaFoldDB" id="A0A9P4JHV5"/>
<accession>A0A9P4JHV5</accession>
<dbReference type="PANTHER" id="PTHR43861">
    <property type="entry name" value="TRANS-ACONITATE 2-METHYLTRANSFERASE-RELATED"/>
    <property type="match status" value="1"/>
</dbReference>
<evidence type="ECO:0000313" key="3">
    <source>
        <dbReference type="Proteomes" id="UP000799536"/>
    </source>
</evidence>
<protein>
    <submittedName>
        <fullName evidence="2">Methyltransferase UbiE</fullName>
    </submittedName>
</protein>
<dbReference type="Gene3D" id="3.40.50.150">
    <property type="entry name" value="Vaccinia Virus protein VP39"/>
    <property type="match status" value="1"/>
</dbReference>
<keyword evidence="2" id="KW-0808">Transferase</keyword>
<gene>
    <name evidence="2" type="ORF">GQ43DRAFT_106046</name>
</gene>
<organism evidence="2 3">
    <name type="scientific">Delitschia confertaspora ATCC 74209</name>
    <dbReference type="NCBI Taxonomy" id="1513339"/>
    <lineage>
        <taxon>Eukaryota</taxon>
        <taxon>Fungi</taxon>
        <taxon>Dikarya</taxon>
        <taxon>Ascomycota</taxon>
        <taxon>Pezizomycotina</taxon>
        <taxon>Dothideomycetes</taxon>
        <taxon>Pleosporomycetidae</taxon>
        <taxon>Pleosporales</taxon>
        <taxon>Delitschiaceae</taxon>
        <taxon>Delitschia</taxon>
    </lineage>
</organism>
<keyword evidence="2" id="KW-0489">Methyltransferase</keyword>
<evidence type="ECO:0000259" key="1">
    <source>
        <dbReference type="Pfam" id="PF13847"/>
    </source>
</evidence>
<dbReference type="Proteomes" id="UP000799536">
    <property type="component" value="Unassembled WGS sequence"/>
</dbReference>
<keyword evidence="3" id="KW-1185">Reference proteome</keyword>
<dbReference type="Pfam" id="PF13847">
    <property type="entry name" value="Methyltransf_31"/>
    <property type="match status" value="1"/>
</dbReference>
<name>A0A9P4JHV5_9PLEO</name>
<dbReference type="InterPro" id="IPR025714">
    <property type="entry name" value="Methyltranfer_dom"/>
</dbReference>
<feature type="domain" description="Methyltransferase" evidence="1">
    <location>
        <begin position="34"/>
        <end position="145"/>
    </location>
</feature>
<dbReference type="OrthoDB" id="10017101at2759"/>
<dbReference type="CDD" id="cd02440">
    <property type="entry name" value="AdoMet_MTases"/>
    <property type="match status" value="1"/>
</dbReference>
<dbReference type="GO" id="GO:0032259">
    <property type="term" value="P:methylation"/>
    <property type="evidence" value="ECO:0007669"/>
    <property type="project" value="UniProtKB-KW"/>
</dbReference>
<proteinExistence type="predicted"/>